<dbReference type="Gene3D" id="2.40.30.10">
    <property type="entry name" value="Translation factors"/>
    <property type="match status" value="1"/>
</dbReference>
<evidence type="ECO:0000313" key="10">
    <source>
        <dbReference type="Proteomes" id="UP000252517"/>
    </source>
</evidence>
<keyword evidence="1" id="KW-0285">Flavoprotein</keyword>
<dbReference type="PROSITE" id="PS00197">
    <property type="entry name" value="2FE2S_FER_1"/>
    <property type="match status" value="1"/>
</dbReference>
<gene>
    <name evidence="9" type="ORF">TH25_16530</name>
</gene>
<dbReference type="SUPFAM" id="SSF63380">
    <property type="entry name" value="Riboflavin synthase domain-like"/>
    <property type="match status" value="1"/>
</dbReference>
<dbReference type="EMBL" id="JPWH01000014">
    <property type="protein sequence ID" value="RCK46464.1"/>
    <property type="molecule type" value="Genomic_DNA"/>
</dbReference>
<evidence type="ECO:0000256" key="1">
    <source>
        <dbReference type="ARBA" id="ARBA00022630"/>
    </source>
</evidence>
<dbReference type="OrthoDB" id="9792185at2"/>
<proteinExistence type="predicted"/>
<organism evidence="9 10">
    <name type="scientific">Thalassospira profundimaris</name>
    <dbReference type="NCBI Taxonomy" id="502049"/>
    <lineage>
        <taxon>Bacteria</taxon>
        <taxon>Pseudomonadati</taxon>
        <taxon>Pseudomonadota</taxon>
        <taxon>Alphaproteobacteria</taxon>
        <taxon>Rhodospirillales</taxon>
        <taxon>Thalassospiraceae</taxon>
        <taxon>Thalassospira</taxon>
    </lineage>
</organism>
<dbReference type="GO" id="GO:0051537">
    <property type="term" value="F:2 iron, 2 sulfur cluster binding"/>
    <property type="evidence" value="ECO:0007669"/>
    <property type="project" value="UniProtKB-KW"/>
</dbReference>
<dbReference type="PRINTS" id="PR00409">
    <property type="entry name" value="PHDIOXRDTASE"/>
</dbReference>
<evidence type="ECO:0000256" key="4">
    <source>
        <dbReference type="ARBA" id="ARBA00023002"/>
    </source>
</evidence>
<dbReference type="Pfam" id="PF00970">
    <property type="entry name" value="FAD_binding_6"/>
    <property type="match status" value="1"/>
</dbReference>
<dbReference type="PANTHER" id="PTHR47354:SF1">
    <property type="entry name" value="CARNITINE MONOOXYGENASE REDUCTASE SUBUNIT"/>
    <property type="match status" value="1"/>
</dbReference>
<evidence type="ECO:0000256" key="3">
    <source>
        <dbReference type="ARBA" id="ARBA00022723"/>
    </source>
</evidence>
<keyword evidence="2" id="KW-0001">2Fe-2S</keyword>
<evidence type="ECO:0000256" key="6">
    <source>
        <dbReference type="ARBA" id="ARBA00023014"/>
    </source>
</evidence>
<dbReference type="Pfam" id="PF00111">
    <property type="entry name" value="Fer2"/>
    <property type="match status" value="1"/>
</dbReference>
<dbReference type="InterPro" id="IPR008333">
    <property type="entry name" value="Cbr1-like_FAD-bd_dom"/>
</dbReference>
<dbReference type="PANTHER" id="PTHR47354">
    <property type="entry name" value="NADH OXIDOREDUCTASE HCR"/>
    <property type="match status" value="1"/>
</dbReference>
<comment type="caution">
    <text evidence="9">The sequence shown here is derived from an EMBL/GenBank/DDBJ whole genome shotgun (WGS) entry which is preliminary data.</text>
</comment>
<dbReference type="PROSITE" id="PS51085">
    <property type="entry name" value="2FE2S_FER_2"/>
    <property type="match status" value="1"/>
</dbReference>
<keyword evidence="5" id="KW-0408">Iron</keyword>
<dbReference type="SUPFAM" id="SSF52343">
    <property type="entry name" value="Ferredoxin reductase-like, C-terminal NADP-linked domain"/>
    <property type="match status" value="1"/>
</dbReference>
<keyword evidence="4" id="KW-0560">Oxidoreductase</keyword>
<keyword evidence="3" id="KW-0479">Metal-binding</keyword>
<dbReference type="PROSITE" id="PS51384">
    <property type="entry name" value="FAD_FR"/>
    <property type="match status" value="1"/>
</dbReference>
<dbReference type="InterPro" id="IPR001041">
    <property type="entry name" value="2Fe-2S_ferredoxin-type"/>
</dbReference>
<dbReference type="AlphaFoldDB" id="A0A367WYF4"/>
<dbReference type="RefSeq" id="WP_114089351.1">
    <property type="nucleotide sequence ID" value="NZ_JPWH01000014.1"/>
</dbReference>
<dbReference type="InterPro" id="IPR017938">
    <property type="entry name" value="Riboflavin_synthase-like_b-brl"/>
</dbReference>
<dbReference type="CDD" id="cd06185">
    <property type="entry name" value="PDR_like"/>
    <property type="match status" value="1"/>
</dbReference>
<evidence type="ECO:0000259" key="7">
    <source>
        <dbReference type="PROSITE" id="PS51085"/>
    </source>
</evidence>
<dbReference type="SUPFAM" id="SSF54292">
    <property type="entry name" value="2Fe-2S ferredoxin-like"/>
    <property type="match status" value="1"/>
</dbReference>
<sequence length="316" mass="34876">METFNVKVASVREVATDIFEYVFEHPDKMDLPEFVPGAHIHVNVPNGDTRQYSLCNDPADRSIYRIAIKREDSGKGGSVGFIEQTKVGDLVGISAPCNDFELKFDAEEIILIAGGIGITPILCMAKVLERTKQVPCKVFYLTRDETLTAYGDEIRNTLHADVTIHHDYGDPSRSLDLVSLLSGDHSKSVIYCCGPTGLLHAVRSATSHWPKGSVRFEDFGTSTKAKDEDAFWVRVKGHDERYLVPGDKSILKVLQEVGLDMPSSCEAGTCGTCRMKLIAGEAEHRDLVLFDDEMEDNIIICCSRAASGEITIDFPD</sequence>
<dbReference type="Proteomes" id="UP000252517">
    <property type="component" value="Unassembled WGS sequence"/>
</dbReference>
<dbReference type="GO" id="GO:0016491">
    <property type="term" value="F:oxidoreductase activity"/>
    <property type="evidence" value="ECO:0007669"/>
    <property type="project" value="UniProtKB-KW"/>
</dbReference>
<dbReference type="InterPro" id="IPR017927">
    <property type="entry name" value="FAD-bd_FR_type"/>
</dbReference>
<keyword evidence="6" id="KW-0411">Iron-sulfur</keyword>
<dbReference type="InterPro" id="IPR012675">
    <property type="entry name" value="Beta-grasp_dom_sf"/>
</dbReference>
<dbReference type="InterPro" id="IPR006058">
    <property type="entry name" value="2Fe2S_fd_BS"/>
</dbReference>
<dbReference type="InterPro" id="IPR039261">
    <property type="entry name" value="FNR_nucleotide-bd"/>
</dbReference>
<reference evidence="9 10" key="1">
    <citation type="submission" date="2014-07" db="EMBL/GenBank/DDBJ databases">
        <title>Draft genome sequence of Thalassospira profundimaris S25-3-2.</title>
        <authorList>
            <person name="Lai Q."/>
            <person name="Shao Z."/>
        </authorList>
    </citation>
    <scope>NUCLEOTIDE SEQUENCE [LARGE SCALE GENOMIC DNA]</scope>
    <source>
        <strain evidence="9 10">S25-3-2</strain>
    </source>
</reference>
<dbReference type="InterPro" id="IPR050415">
    <property type="entry name" value="MRET"/>
</dbReference>
<evidence type="ECO:0000256" key="2">
    <source>
        <dbReference type="ARBA" id="ARBA00022714"/>
    </source>
</evidence>
<dbReference type="CDD" id="cd00207">
    <property type="entry name" value="fer2"/>
    <property type="match status" value="1"/>
</dbReference>
<name>A0A367WYF4_9PROT</name>
<feature type="domain" description="2Fe-2S ferredoxin-type" evidence="7">
    <location>
        <begin position="231"/>
        <end position="316"/>
    </location>
</feature>
<protein>
    <recommendedName>
        <fullName evidence="11">Phthalate 4,5-dioxygenase</fullName>
    </recommendedName>
</protein>
<feature type="domain" description="FAD-binding FR-type" evidence="8">
    <location>
        <begin position="1"/>
        <end position="103"/>
    </location>
</feature>
<dbReference type="Gene3D" id="3.40.50.80">
    <property type="entry name" value="Nucleotide-binding domain of ferredoxin-NADP reductase (FNR) module"/>
    <property type="match status" value="1"/>
</dbReference>
<evidence type="ECO:0008006" key="11">
    <source>
        <dbReference type="Google" id="ProtNLM"/>
    </source>
</evidence>
<evidence type="ECO:0000259" key="8">
    <source>
        <dbReference type="PROSITE" id="PS51384"/>
    </source>
</evidence>
<dbReference type="GO" id="GO:0046872">
    <property type="term" value="F:metal ion binding"/>
    <property type="evidence" value="ECO:0007669"/>
    <property type="project" value="UniProtKB-KW"/>
</dbReference>
<accession>A0A367WYF4</accession>
<evidence type="ECO:0000256" key="5">
    <source>
        <dbReference type="ARBA" id="ARBA00023004"/>
    </source>
</evidence>
<evidence type="ECO:0000313" key="9">
    <source>
        <dbReference type="EMBL" id="RCK46464.1"/>
    </source>
</evidence>
<dbReference type="Gene3D" id="3.10.20.30">
    <property type="match status" value="1"/>
</dbReference>
<dbReference type="InterPro" id="IPR036010">
    <property type="entry name" value="2Fe-2S_ferredoxin-like_sf"/>
</dbReference>